<evidence type="ECO:0000313" key="2">
    <source>
        <dbReference type="EMBL" id="MCF4007566.1"/>
    </source>
</evidence>
<evidence type="ECO:0000313" key="3">
    <source>
        <dbReference type="Proteomes" id="UP001139336"/>
    </source>
</evidence>
<evidence type="ECO:0000259" key="1">
    <source>
        <dbReference type="Pfam" id="PF00089"/>
    </source>
</evidence>
<keyword evidence="3" id="KW-1185">Reference proteome</keyword>
<dbReference type="EMBL" id="JAKGSI010000005">
    <property type="protein sequence ID" value="MCF4007566.1"/>
    <property type="molecule type" value="Genomic_DNA"/>
</dbReference>
<dbReference type="AlphaFoldDB" id="A0A9X1U026"/>
<dbReference type="Proteomes" id="UP001139336">
    <property type="component" value="Unassembled WGS sequence"/>
</dbReference>
<accession>A0A9X1U026</accession>
<reference evidence="2" key="1">
    <citation type="submission" date="2022-01" db="EMBL/GenBank/DDBJ databases">
        <title>Corynebacterium sp. nov isolated from isolated from the feces of the greater white-fronted geese (Anser albifrons) at Poyang Lake, PR China.</title>
        <authorList>
            <person name="Liu Q."/>
        </authorList>
    </citation>
    <scope>NUCLEOTIDE SEQUENCE</scope>
    <source>
        <strain evidence="2">JCM 32435</strain>
    </source>
</reference>
<dbReference type="InterPro" id="IPR043504">
    <property type="entry name" value="Peptidase_S1_PA_chymotrypsin"/>
</dbReference>
<dbReference type="RefSeq" id="WP_236119701.1">
    <property type="nucleotide sequence ID" value="NZ_JAKGSI010000005.1"/>
</dbReference>
<dbReference type="CDD" id="cd21112">
    <property type="entry name" value="alphaLP-like"/>
    <property type="match status" value="1"/>
</dbReference>
<protein>
    <submittedName>
        <fullName evidence="2">S1 family peptidase</fullName>
    </submittedName>
</protein>
<dbReference type="InterPro" id="IPR009003">
    <property type="entry name" value="Peptidase_S1_PA"/>
</dbReference>
<organism evidence="2 3">
    <name type="scientific">Corynebacterium uropygiale</name>
    <dbReference type="NCBI Taxonomy" id="1775911"/>
    <lineage>
        <taxon>Bacteria</taxon>
        <taxon>Bacillati</taxon>
        <taxon>Actinomycetota</taxon>
        <taxon>Actinomycetes</taxon>
        <taxon>Mycobacteriales</taxon>
        <taxon>Corynebacteriaceae</taxon>
        <taxon>Corynebacterium</taxon>
    </lineage>
</organism>
<dbReference type="InterPro" id="IPR001254">
    <property type="entry name" value="Trypsin_dom"/>
</dbReference>
<dbReference type="GO" id="GO:0006508">
    <property type="term" value="P:proteolysis"/>
    <property type="evidence" value="ECO:0007669"/>
    <property type="project" value="InterPro"/>
</dbReference>
<gene>
    <name evidence="2" type="ORF">L1O03_10355</name>
</gene>
<name>A0A9X1U026_9CORY</name>
<comment type="caution">
    <text evidence="2">The sequence shown here is derived from an EMBL/GenBank/DDBJ whole genome shotgun (WGS) entry which is preliminary data.</text>
</comment>
<dbReference type="Pfam" id="PF00089">
    <property type="entry name" value="Trypsin"/>
    <property type="match status" value="1"/>
</dbReference>
<dbReference type="GO" id="GO:0004252">
    <property type="term" value="F:serine-type endopeptidase activity"/>
    <property type="evidence" value="ECO:0007669"/>
    <property type="project" value="InterPro"/>
</dbReference>
<feature type="domain" description="Peptidase S1" evidence="1">
    <location>
        <begin position="172"/>
        <end position="292"/>
    </location>
</feature>
<sequence>MNAEPAQPPLAVIDSADALQRVRAQLAEVGMSVPDVDPSVTRAVDESLFRAVPEQLRSRVSTPSLDAAEASDGNAAIAPEAFPANPGPDGPNYHWTNDLLARVLAGKPLDPVVLQRVAGSFFDAPDIPAASRELEAQGKSLYGPGTPVFVGNSMICTLAVAGYDAQGNKVGITAGHCGKVGDAVMSADSWKIGPSGRVVASNPGQDYAVIQFGENAEVTRSYNGVTVNSVGGAPAPGQTVCKSGVGTGTTCGITWSTQPRVILTQVCAMQGDSGGPVTQGDRLVGTVSGGAYPNYALACRSPLQGPLHMPTVVSRADATMADLNASGGPGAGFQLAG</sequence>
<dbReference type="Gene3D" id="2.40.10.10">
    <property type="entry name" value="Trypsin-like serine proteases"/>
    <property type="match status" value="2"/>
</dbReference>
<dbReference type="SUPFAM" id="SSF50494">
    <property type="entry name" value="Trypsin-like serine proteases"/>
    <property type="match status" value="1"/>
</dbReference>
<proteinExistence type="predicted"/>